<organism evidence="1">
    <name type="scientific">Arundo donax</name>
    <name type="common">Giant reed</name>
    <name type="synonym">Donax arundinaceus</name>
    <dbReference type="NCBI Taxonomy" id="35708"/>
    <lineage>
        <taxon>Eukaryota</taxon>
        <taxon>Viridiplantae</taxon>
        <taxon>Streptophyta</taxon>
        <taxon>Embryophyta</taxon>
        <taxon>Tracheophyta</taxon>
        <taxon>Spermatophyta</taxon>
        <taxon>Magnoliopsida</taxon>
        <taxon>Liliopsida</taxon>
        <taxon>Poales</taxon>
        <taxon>Poaceae</taxon>
        <taxon>PACMAD clade</taxon>
        <taxon>Arundinoideae</taxon>
        <taxon>Arundineae</taxon>
        <taxon>Arundo</taxon>
    </lineage>
</organism>
<proteinExistence type="predicted"/>
<reference evidence="1" key="2">
    <citation type="journal article" date="2015" name="Data Brief">
        <title>Shoot transcriptome of the giant reed, Arundo donax.</title>
        <authorList>
            <person name="Barrero R.A."/>
            <person name="Guerrero F.D."/>
            <person name="Moolhuijzen P."/>
            <person name="Goolsby J.A."/>
            <person name="Tidwell J."/>
            <person name="Bellgard S.E."/>
            <person name="Bellgard M.I."/>
        </authorList>
    </citation>
    <scope>NUCLEOTIDE SEQUENCE</scope>
    <source>
        <tissue evidence="1">Shoot tissue taken approximately 20 cm above the soil surface</tissue>
    </source>
</reference>
<accession>A0A0A8YQ57</accession>
<name>A0A0A8YQ57_ARUDO</name>
<reference evidence="1" key="1">
    <citation type="submission" date="2014-09" db="EMBL/GenBank/DDBJ databases">
        <authorList>
            <person name="Magalhaes I.L.F."/>
            <person name="Oliveira U."/>
            <person name="Santos F.R."/>
            <person name="Vidigal T.H.D.A."/>
            <person name="Brescovit A.D."/>
            <person name="Santos A.J."/>
        </authorList>
    </citation>
    <scope>NUCLEOTIDE SEQUENCE</scope>
    <source>
        <tissue evidence="1">Shoot tissue taken approximately 20 cm above the soil surface</tissue>
    </source>
</reference>
<protein>
    <submittedName>
        <fullName evidence="1">Uncharacterized protein</fullName>
    </submittedName>
</protein>
<dbReference type="AlphaFoldDB" id="A0A0A8YQ57"/>
<sequence>MQSGILSNIGSMQVVACHHTLFQFCEMPGVLHPGVLLLLLKSFRQCINRR</sequence>
<evidence type="ECO:0000313" key="1">
    <source>
        <dbReference type="EMBL" id="JAD27923.1"/>
    </source>
</evidence>
<dbReference type="EMBL" id="GBRH01269972">
    <property type="protein sequence ID" value="JAD27923.1"/>
    <property type="molecule type" value="Transcribed_RNA"/>
</dbReference>